<dbReference type="EMBL" id="BTPU01000060">
    <property type="protein sequence ID" value="GMQ64087.1"/>
    <property type="molecule type" value="Genomic_DNA"/>
</dbReference>
<reference evidence="1" key="1">
    <citation type="submission" date="2023-09" db="EMBL/GenBank/DDBJ databases">
        <title>Vallitalea sediminicola and Vallitalea maricola sp. nov., anaerobic bacteria isolated from marine sediment.</title>
        <authorList>
            <person name="Hirano S."/>
            <person name="Maeda A."/>
            <person name="Terahara T."/>
            <person name="Mori K."/>
            <person name="Hamada M."/>
            <person name="Matsumoto R."/>
            <person name="Kobayashi T."/>
        </authorList>
    </citation>
    <scope>NUCLEOTIDE SEQUENCE</scope>
    <source>
        <strain evidence="1">AN17-2</strain>
    </source>
</reference>
<sequence length="303" mass="33731">MKYGTNHKRGILLPLLIVFVLLFTSCNNTSYKGSNNVVEPTEVKEAMNNSDVIIIDARAEEDYAKGHLEGAISLNPDSLTISEPIKGMLAPKEQVEKVLSEKGISNNSTLYIYDNSGGVYSGRVWWVLKVYGHDNVKVINNGQRGLEKAKLPMSLEVPELEPTEYVAKEANSDMIATMDYVKTVAENEDSKEKIIDVRSKAEYEEGAIPNAILYPHTKNLYTDGTFKSARDTFLFYKDLGLDKDDTIILYCKSSFRATQTALLLDEAGFKNVKVYDGAWLEWSAGDMPTEKEEKTVPDSGDAS</sequence>
<name>A0ACB5UN80_9FIRM</name>
<dbReference type="Proteomes" id="UP001374599">
    <property type="component" value="Unassembled WGS sequence"/>
</dbReference>
<evidence type="ECO:0000313" key="2">
    <source>
        <dbReference type="Proteomes" id="UP001374599"/>
    </source>
</evidence>
<organism evidence="1 2">
    <name type="scientific">Vallitalea maricola</name>
    <dbReference type="NCBI Taxonomy" id="3074433"/>
    <lineage>
        <taxon>Bacteria</taxon>
        <taxon>Bacillati</taxon>
        <taxon>Bacillota</taxon>
        <taxon>Clostridia</taxon>
        <taxon>Lachnospirales</taxon>
        <taxon>Vallitaleaceae</taxon>
        <taxon>Vallitalea</taxon>
    </lineage>
</organism>
<keyword evidence="2" id="KW-1185">Reference proteome</keyword>
<accession>A0ACB5UN80</accession>
<protein>
    <submittedName>
        <fullName evidence="1">Uncharacterized protein</fullName>
    </submittedName>
</protein>
<comment type="caution">
    <text evidence="1">The sequence shown here is derived from an EMBL/GenBank/DDBJ whole genome shotgun (WGS) entry which is preliminary data.</text>
</comment>
<evidence type="ECO:0000313" key="1">
    <source>
        <dbReference type="EMBL" id="GMQ64087.1"/>
    </source>
</evidence>
<proteinExistence type="predicted"/>
<gene>
    <name evidence="1" type="ORF">AN2V17_33240</name>
</gene>